<dbReference type="PANTHER" id="PTHR31195">
    <property type="entry name" value="GEO02494P1"/>
    <property type="match status" value="1"/>
</dbReference>
<evidence type="ECO:0000259" key="2">
    <source>
        <dbReference type="Pfam" id="PF15377"/>
    </source>
</evidence>
<dbReference type="InterPro" id="IPR027911">
    <property type="entry name" value="DUF4604"/>
</dbReference>
<evidence type="ECO:0000256" key="1">
    <source>
        <dbReference type="SAM" id="MobiDB-lite"/>
    </source>
</evidence>
<name>A0A4C1VST9_EUMVA</name>
<dbReference type="EMBL" id="BGZK01000399">
    <property type="protein sequence ID" value="GBP41432.1"/>
    <property type="molecule type" value="Genomic_DNA"/>
</dbReference>
<dbReference type="Pfam" id="PF15377">
    <property type="entry name" value="DUF4604"/>
    <property type="match status" value="1"/>
</dbReference>
<evidence type="ECO:0000313" key="4">
    <source>
        <dbReference type="Proteomes" id="UP000299102"/>
    </source>
</evidence>
<comment type="caution">
    <text evidence="3">The sequence shown here is derived from an EMBL/GenBank/DDBJ whole genome shotgun (WGS) entry which is preliminary data.</text>
</comment>
<feature type="compositionally biased region" description="Basic and acidic residues" evidence="1">
    <location>
        <begin position="108"/>
        <end position="117"/>
    </location>
</feature>
<sequence length="130" mass="15039">MAKRNVNYVKPEDPAFLKAIKKQAGYDDRNPKFDKLLNSEEDFAEDTESEKPQVVVMSPGDLTAEEAELEMKRIEKEESEKKADLSKKVIFQRKNRDTDNNKRKHRTDLKTGTEKKSRSLLSFGDEEDDS</sequence>
<accession>A0A4C1VST9</accession>
<evidence type="ECO:0000313" key="3">
    <source>
        <dbReference type="EMBL" id="GBP41432.1"/>
    </source>
</evidence>
<gene>
    <name evidence="3" type="ORF">EVAR_36188_1</name>
</gene>
<feature type="domain" description="DUF4604" evidence="2">
    <location>
        <begin position="4"/>
        <end position="81"/>
    </location>
</feature>
<reference evidence="3 4" key="1">
    <citation type="journal article" date="2019" name="Commun. Biol.">
        <title>The bagworm genome reveals a unique fibroin gene that provides high tensile strength.</title>
        <authorList>
            <person name="Kono N."/>
            <person name="Nakamura H."/>
            <person name="Ohtoshi R."/>
            <person name="Tomita M."/>
            <person name="Numata K."/>
            <person name="Arakawa K."/>
        </authorList>
    </citation>
    <scope>NUCLEOTIDE SEQUENCE [LARGE SCALE GENOMIC DNA]</scope>
</reference>
<feature type="compositionally biased region" description="Basic and acidic residues" evidence="1">
    <location>
        <begin position="74"/>
        <end position="87"/>
    </location>
</feature>
<organism evidence="3 4">
    <name type="scientific">Eumeta variegata</name>
    <name type="common">Bagworm moth</name>
    <name type="synonym">Eumeta japonica</name>
    <dbReference type="NCBI Taxonomy" id="151549"/>
    <lineage>
        <taxon>Eukaryota</taxon>
        <taxon>Metazoa</taxon>
        <taxon>Ecdysozoa</taxon>
        <taxon>Arthropoda</taxon>
        <taxon>Hexapoda</taxon>
        <taxon>Insecta</taxon>
        <taxon>Pterygota</taxon>
        <taxon>Neoptera</taxon>
        <taxon>Endopterygota</taxon>
        <taxon>Lepidoptera</taxon>
        <taxon>Glossata</taxon>
        <taxon>Ditrysia</taxon>
        <taxon>Tineoidea</taxon>
        <taxon>Psychidae</taxon>
        <taxon>Oiketicinae</taxon>
        <taxon>Eumeta</taxon>
    </lineage>
</organism>
<feature type="region of interest" description="Disordered" evidence="1">
    <location>
        <begin position="74"/>
        <end position="130"/>
    </location>
</feature>
<protein>
    <submittedName>
        <fullName evidence="3">Uncharacterized protein KIAA1143 homolog</fullName>
    </submittedName>
</protein>
<dbReference type="Proteomes" id="UP000299102">
    <property type="component" value="Unassembled WGS sequence"/>
</dbReference>
<dbReference type="OrthoDB" id="10043580at2759"/>
<dbReference type="STRING" id="151549.A0A4C1VST9"/>
<dbReference type="PANTHER" id="PTHR31195:SF2">
    <property type="entry name" value="GEO02494P1"/>
    <property type="match status" value="1"/>
</dbReference>
<keyword evidence="4" id="KW-1185">Reference proteome</keyword>
<dbReference type="InterPro" id="IPR040219">
    <property type="entry name" value="KIAA1143-like"/>
</dbReference>
<proteinExistence type="predicted"/>
<dbReference type="AlphaFoldDB" id="A0A4C1VST9"/>